<dbReference type="InterPro" id="IPR006665">
    <property type="entry name" value="OmpA-like"/>
</dbReference>
<dbReference type="CDD" id="cd07185">
    <property type="entry name" value="OmpA_C-like"/>
    <property type="match status" value="1"/>
</dbReference>
<evidence type="ECO:0000256" key="6">
    <source>
        <dbReference type="ARBA" id="ARBA00023114"/>
    </source>
</evidence>
<proteinExistence type="predicted"/>
<keyword evidence="6" id="KW-0626">Porin</keyword>
<keyword evidence="4" id="KW-0812">Transmembrane</keyword>
<dbReference type="Pfam" id="PF00691">
    <property type="entry name" value="OmpA"/>
    <property type="match status" value="1"/>
</dbReference>
<name>A0ABP7R8B0_9SPHI</name>
<comment type="subcellular location">
    <subcellularLocation>
        <location evidence="1">Cell outer membrane</location>
        <topology evidence="1">Multi-pass membrane protein</topology>
    </subcellularLocation>
</comment>
<evidence type="ECO:0000256" key="9">
    <source>
        <dbReference type="PROSITE-ProRule" id="PRU00473"/>
    </source>
</evidence>
<dbReference type="PANTHER" id="PTHR30329:SF21">
    <property type="entry name" value="LIPOPROTEIN YIAD-RELATED"/>
    <property type="match status" value="1"/>
</dbReference>
<evidence type="ECO:0000256" key="1">
    <source>
        <dbReference type="ARBA" id="ARBA00004571"/>
    </source>
</evidence>
<keyword evidence="7 9" id="KW-0472">Membrane</keyword>
<evidence type="ECO:0000256" key="4">
    <source>
        <dbReference type="ARBA" id="ARBA00022692"/>
    </source>
</evidence>
<keyword evidence="5" id="KW-0406">Ion transport</keyword>
<dbReference type="PROSITE" id="PS51123">
    <property type="entry name" value="OMPA_2"/>
    <property type="match status" value="1"/>
</dbReference>
<protein>
    <recommendedName>
        <fullName evidence="10">OmpA-like domain-containing protein</fullName>
    </recommendedName>
</protein>
<organism evidence="11 12">
    <name type="scientific">Mucilaginibacter dorajii</name>
    <dbReference type="NCBI Taxonomy" id="692994"/>
    <lineage>
        <taxon>Bacteria</taxon>
        <taxon>Pseudomonadati</taxon>
        <taxon>Bacteroidota</taxon>
        <taxon>Sphingobacteriia</taxon>
        <taxon>Sphingobacteriales</taxon>
        <taxon>Sphingobacteriaceae</taxon>
        <taxon>Mucilaginibacter</taxon>
    </lineage>
</organism>
<reference evidence="12" key="1">
    <citation type="journal article" date="2019" name="Int. J. Syst. Evol. Microbiol.">
        <title>The Global Catalogue of Microorganisms (GCM) 10K type strain sequencing project: providing services to taxonomists for standard genome sequencing and annotation.</title>
        <authorList>
            <consortium name="The Broad Institute Genomics Platform"/>
            <consortium name="The Broad Institute Genome Sequencing Center for Infectious Disease"/>
            <person name="Wu L."/>
            <person name="Ma J."/>
        </authorList>
    </citation>
    <scope>NUCLEOTIDE SEQUENCE [LARGE SCALE GENOMIC DNA]</scope>
    <source>
        <strain evidence="12">JCM 16601</strain>
    </source>
</reference>
<keyword evidence="3" id="KW-1134">Transmembrane beta strand</keyword>
<keyword evidence="2" id="KW-0813">Transport</keyword>
<evidence type="ECO:0000256" key="5">
    <source>
        <dbReference type="ARBA" id="ARBA00023065"/>
    </source>
</evidence>
<dbReference type="InterPro" id="IPR036737">
    <property type="entry name" value="OmpA-like_sf"/>
</dbReference>
<keyword evidence="12" id="KW-1185">Reference proteome</keyword>
<dbReference type="Gene3D" id="3.30.1330.60">
    <property type="entry name" value="OmpA-like domain"/>
    <property type="match status" value="1"/>
</dbReference>
<evidence type="ECO:0000256" key="2">
    <source>
        <dbReference type="ARBA" id="ARBA00022448"/>
    </source>
</evidence>
<dbReference type="PANTHER" id="PTHR30329">
    <property type="entry name" value="STATOR ELEMENT OF FLAGELLAR MOTOR COMPLEX"/>
    <property type="match status" value="1"/>
</dbReference>
<dbReference type="EMBL" id="BAAAZC010000053">
    <property type="protein sequence ID" value="GAA3994011.1"/>
    <property type="molecule type" value="Genomic_DNA"/>
</dbReference>
<dbReference type="InterPro" id="IPR011250">
    <property type="entry name" value="OMP/PagP_B-barrel"/>
</dbReference>
<dbReference type="InterPro" id="IPR028974">
    <property type="entry name" value="TSP_type-3_rpt"/>
</dbReference>
<evidence type="ECO:0000256" key="7">
    <source>
        <dbReference type="ARBA" id="ARBA00023136"/>
    </source>
</evidence>
<evidence type="ECO:0000256" key="3">
    <source>
        <dbReference type="ARBA" id="ARBA00022452"/>
    </source>
</evidence>
<dbReference type="InterPro" id="IPR006664">
    <property type="entry name" value="OMP_bac"/>
</dbReference>
<evidence type="ECO:0000313" key="11">
    <source>
        <dbReference type="EMBL" id="GAA3994011.1"/>
    </source>
</evidence>
<dbReference type="Gene3D" id="2.40.160.20">
    <property type="match status" value="1"/>
</dbReference>
<dbReference type="SUPFAM" id="SSF103647">
    <property type="entry name" value="TSP type-3 repeat"/>
    <property type="match status" value="1"/>
</dbReference>
<accession>A0ABP7R8B0</accession>
<dbReference type="PRINTS" id="PR01021">
    <property type="entry name" value="OMPADOMAIN"/>
</dbReference>
<comment type="caution">
    <text evidence="11">The sequence shown here is derived from an EMBL/GenBank/DDBJ whole genome shotgun (WGS) entry which is preliminary data.</text>
</comment>
<evidence type="ECO:0000256" key="8">
    <source>
        <dbReference type="ARBA" id="ARBA00023237"/>
    </source>
</evidence>
<evidence type="ECO:0000259" key="10">
    <source>
        <dbReference type="PROSITE" id="PS51123"/>
    </source>
</evidence>
<sequence length="465" mass="50485">MYIKSNNILKHIHMKLNPKKQTLLLVGILLGGRLFAQTTPDTAITKDYVVPFSGSKMLNTWSVGISGGITTMYNILSTKDQSDFTHPASSFGYGAYVKKQVLPALGIQLDFLRGTLKGTSAQPDPTNPLTSYSTKLNWSATLGAVFTFANVNWENKKPLVQPYISASGGVINYTPVIQHTGGPKLPFKDPFGKNNAAYETLIPVGFGVKFNVSNNVNIDFGYQIGFVNTDNLDGYNYGSNSDKFSYIHLGLEYAFGSHKKPQMATHNPVASLRTEYLTGDVNTKAAIQSELDIEKNKNAKLRDDVNATLTKITTDSDGDGVPDVNDKCPNTPAGTKVDGAGCPLVLAITEVDKKVVTDAIKNLEFDYGKATLRRGSLPGLDKVADLLISKNFSLKLGGHTDNKGSAKLNMILSKARAESIKNYLVSKGANPSRIEAVGYGQNQPIASNKTAKGRQINRRVEFTLY</sequence>
<gene>
    <name evidence="11" type="ORF">GCM10022210_55140</name>
</gene>
<dbReference type="InterPro" id="IPR050330">
    <property type="entry name" value="Bact_OuterMem_StrucFunc"/>
</dbReference>
<dbReference type="SUPFAM" id="SSF56925">
    <property type="entry name" value="OMPA-like"/>
    <property type="match status" value="1"/>
</dbReference>
<dbReference type="Proteomes" id="UP001500742">
    <property type="component" value="Unassembled WGS sequence"/>
</dbReference>
<keyword evidence="8" id="KW-0998">Cell outer membrane</keyword>
<dbReference type="SUPFAM" id="SSF103088">
    <property type="entry name" value="OmpA-like"/>
    <property type="match status" value="1"/>
</dbReference>
<feature type="domain" description="OmpA-like" evidence="10">
    <location>
        <begin position="352"/>
        <end position="465"/>
    </location>
</feature>
<evidence type="ECO:0000313" key="12">
    <source>
        <dbReference type="Proteomes" id="UP001500742"/>
    </source>
</evidence>